<evidence type="ECO:0000256" key="5">
    <source>
        <dbReference type="ARBA" id="ARBA00022801"/>
    </source>
</evidence>
<name>A0A6A4RVP6_SCOMX</name>
<dbReference type="EMBL" id="VEVO01000021">
    <property type="protein sequence ID" value="KAF0024359.1"/>
    <property type="molecule type" value="Genomic_DNA"/>
</dbReference>
<evidence type="ECO:0000256" key="17">
    <source>
        <dbReference type="RuleBase" id="RU003619"/>
    </source>
</evidence>
<dbReference type="Pfam" id="PF00177">
    <property type="entry name" value="Ribosomal_S7"/>
    <property type="match status" value="1"/>
</dbReference>
<evidence type="ECO:0000256" key="10">
    <source>
        <dbReference type="ARBA" id="ARBA00038848"/>
    </source>
</evidence>
<dbReference type="GO" id="GO:0003735">
    <property type="term" value="F:structural constituent of ribosome"/>
    <property type="evidence" value="ECO:0007669"/>
    <property type="project" value="InterPro"/>
</dbReference>
<dbReference type="SUPFAM" id="SSF53474">
    <property type="entry name" value="alpha/beta-Hydrolases"/>
    <property type="match status" value="1"/>
</dbReference>
<dbReference type="InterPro" id="IPR000235">
    <property type="entry name" value="Ribosomal_uS7"/>
</dbReference>
<evidence type="ECO:0000256" key="12">
    <source>
        <dbReference type="ARBA" id="ARBA00044560"/>
    </source>
</evidence>
<accession>A0A6A4RVP6</accession>
<dbReference type="PANTHER" id="PTHR11205">
    <property type="entry name" value="RIBOSOMAL PROTEIN S7"/>
    <property type="match status" value="1"/>
</dbReference>
<evidence type="ECO:0000256" key="2">
    <source>
        <dbReference type="ARBA" id="ARBA00007151"/>
    </source>
</evidence>
<evidence type="ECO:0000256" key="14">
    <source>
        <dbReference type="ARBA" id="ARBA00046547"/>
    </source>
</evidence>
<evidence type="ECO:0000313" key="20">
    <source>
        <dbReference type="Proteomes" id="UP000438429"/>
    </source>
</evidence>
<comment type="similarity">
    <text evidence="3">Belongs to the palmitoyl-protein thioesterase family.</text>
</comment>
<comment type="subcellular location">
    <subcellularLocation>
        <location evidence="1">Lysosome</location>
    </subcellularLocation>
</comment>
<keyword evidence="5" id="KW-0378">Hydrolase</keyword>
<evidence type="ECO:0000256" key="6">
    <source>
        <dbReference type="ARBA" id="ARBA00022980"/>
    </source>
</evidence>
<dbReference type="InterPro" id="IPR029058">
    <property type="entry name" value="AB_hydrolase_fold"/>
</dbReference>
<organism evidence="19 20">
    <name type="scientific">Scophthalmus maximus</name>
    <name type="common">Turbot</name>
    <name type="synonym">Psetta maxima</name>
    <dbReference type="NCBI Taxonomy" id="52904"/>
    <lineage>
        <taxon>Eukaryota</taxon>
        <taxon>Metazoa</taxon>
        <taxon>Chordata</taxon>
        <taxon>Craniata</taxon>
        <taxon>Vertebrata</taxon>
        <taxon>Euteleostomi</taxon>
        <taxon>Actinopterygii</taxon>
        <taxon>Neopterygii</taxon>
        <taxon>Teleostei</taxon>
        <taxon>Neoteleostei</taxon>
        <taxon>Acanthomorphata</taxon>
        <taxon>Carangaria</taxon>
        <taxon>Pleuronectiformes</taxon>
        <taxon>Pleuronectoidei</taxon>
        <taxon>Scophthalmidae</taxon>
        <taxon>Scophthalmus</taxon>
    </lineage>
</organism>
<evidence type="ECO:0000256" key="16">
    <source>
        <dbReference type="ARBA" id="ARBA00093353"/>
    </source>
</evidence>
<comment type="similarity">
    <text evidence="2 17">Belongs to the universal ribosomal protein uS7 family.</text>
</comment>
<proteinExistence type="inferred from homology"/>
<dbReference type="GO" id="GO:0015935">
    <property type="term" value="C:small ribosomal subunit"/>
    <property type="evidence" value="ECO:0007669"/>
    <property type="project" value="InterPro"/>
</dbReference>
<dbReference type="GO" id="GO:0006412">
    <property type="term" value="P:translation"/>
    <property type="evidence" value="ECO:0007669"/>
    <property type="project" value="InterPro"/>
</dbReference>
<dbReference type="PROSITE" id="PS00052">
    <property type="entry name" value="RIBOSOMAL_S7"/>
    <property type="match status" value="1"/>
</dbReference>
<dbReference type="AlphaFoldDB" id="A0A6A4RVP6"/>
<keyword evidence="9 17" id="KW-0687">Ribonucleoprotein</keyword>
<dbReference type="CDD" id="cd14867">
    <property type="entry name" value="uS7_Eukaryote"/>
    <property type="match status" value="1"/>
</dbReference>
<comment type="function">
    <text evidence="16">Catalyzes the cleavage of thioester bonds from S-palmitoyl-CoA or S-palmitoyl-N-acetylcysteamine (unbranched structures) but does not have activity against palmitoylcysteine or palmitoylated proteins, branched structures or bulky head groups. Conversely, hydrolyzes both long and short chain fatty acyl-CoA substrate.</text>
</comment>
<evidence type="ECO:0000256" key="7">
    <source>
        <dbReference type="ARBA" id="ARBA00023180"/>
    </source>
</evidence>
<evidence type="ECO:0000256" key="13">
    <source>
        <dbReference type="ARBA" id="ARBA00045441"/>
    </source>
</evidence>
<dbReference type="FunFam" id="1.10.455.10:FF:000003">
    <property type="entry name" value="40S ribosomal protein S5"/>
    <property type="match status" value="1"/>
</dbReference>
<dbReference type="GO" id="GO:0003723">
    <property type="term" value="F:RNA binding"/>
    <property type="evidence" value="ECO:0007669"/>
    <property type="project" value="InterPro"/>
</dbReference>
<dbReference type="SUPFAM" id="SSF47973">
    <property type="entry name" value="Ribosomal protein S7"/>
    <property type="match status" value="1"/>
</dbReference>
<comment type="caution">
    <text evidence="19">The sequence shown here is derived from an EMBL/GenBank/DDBJ whole genome shotgun (WGS) entry which is preliminary data.</text>
</comment>
<dbReference type="InterPro" id="IPR005716">
    <property type="entry name" value="Ribosomal_uS7_euk/arc"/>
</dbReference>
<dbReference type="InterPro" id="IPR020606">
    <property type="entry name" value="Ribosomal_uS7_CS"/>
</dbReference>
<evidence type="ECO:0000256" key="3">
    <source>
        <dbReference type="ARBA" id="ARBA00010758"/>
    </source>
</evidence>
<feature type="domain" description="Small ribosomal subunit protein uS7" evidence="18">
    <location>
        <begin position="420"/>
        <end position="578"/>
    </location>
</feature>
<evidence type="ECO:0000313" key="19">
    <source>
        <dbReference type="EMBL" id="KAF0024359.1"/>
    </source>
</evidence>
<dbReference type="InterPro" id="IPR023798">
    <property type="entry name" value="Ribosomal_uS7_dom"/>
</dbReference>
<evidence type="ECO:0000259" key="18">
    <source>
        <dbReference type="Pfam" id="PF00177"/>
    </source>
</evidence>
<dbReference type="Gene3D" id="3.40.50.1820">
    <property type="entry name" value="alpha/beta hydrolase"/>
    <property type="match status" value="1"/>
</dbReference>
<comment type="subunit">
    <text evidence="14">Component of the small ribosomal subunit. Part of the small subunit (SSU) processome, composed of more than 70 proteins and the RNA chaperone small nucleolar RNA (snoRNA) U3.</text>
</comment>
<comment type="function">
    <text evidence="13">Component of the small ribosomal subunit. The ribosome is a large ribonucleoprotein complex responsible for the synthesis of proteins in the cell. Part of the small subunit (SSU) processome, first precursor of the small eukaryotic ribosomal subunit. During the assembly of the SSU processome in the nucleolus, many ribosome biogenesis factors, an RNA chaperone and ribosomal proteins associate with the nascent pre-rRNA and work in concert to generate RNA folding, modifications, rearrangements and cleavage as well as targeted degradation of pre-ribosomal RNA by the RNA exosome.</text>
</comment>
<keyword evidence="6 17" id="KW-0689">Ribosomal protein</keyword>
<dbReference type="GO" id="GO:0022626">
    <property type="term" value="C:cytosolic ribosome"/>
    <property type="evidence" value="ECO:0007669"/>
    <property type="project" value="UniProtKB-ARBA"/>
</dbReference>
<keyword evidence="7" id="KW-0325">Glycoprotein</keyword>
<sequence length="578" mass="64873">MTMSLELFFDFSLMFYKIKTTVRRLLRADWTSPEPDVTSDPIYLNPETNIGSSSCGGAEQQQLFVVSVPGVNEHLLFEVIMMNSSRRGRRSGGGSGVTGLLYPLLGACLWAAALGYRPVIIVHGLFDSSGDFKNLQRFINETHPGTNVTVIDLFDRSASLQPMWKQVEGFKAAIYPIMQNAADGVHFICYSQGGLVCRGILSTLPDHNVHSFISLSSPQAGQYGDTDYLRYIFPQFVKSNLYHLCYTGIGQRISICNYWNDPHHRDLYVNSSDYLALLNSERANPNSTEWKKNFLKITKLVLIGGPDDGVITPWQSSQFGFYDDNETVVEIQQQEVYLRDVFGLKTLAARGDLILCSVPGVEHVYWHSNETVFHTLTEWETAPAVAETPEIKLFGKWSTDDVQINDISLQDYIAVKEKYAKYLPHSGGRYAAKRFRKAQCPIVERLTNSMMMHGRNNGKKLMTVRIVKHAFEIIHLLTGENPLQVLVNAIINSGPREDSTRIGRAGTVRRQAVDVSPLRRVNQAIWLLCTGAREAAFRNIKTIAECVADELINAAKGSSNSYAIKKKDELERVAKSNR</sequence>
<dbReference type="GO" id="GO:0098599">
    <property type="term" value="F:palmitoyl hydrolase activity"/>
    <property type="evidence" value="ECO:0007669"/>
    <property type="project" value="UniProtKB-ARBA"/>
</dbReference>
<dbReference type="Proteomes" id="UP000438429">
    <property type="component" value="Unassembled WGS sequence"/>
</dbReference>
<dbReference type="FunFam" id="3.40.50.1820:FF:000037">
    <property type="entry name" value="Lysosomal thioesterase PPT2 homolog"/>
    <property type="match status" value="1"/>
</dbReference>
<dbReference type="NCBIfam" id="TIGR01028">
    <property type="entry name" value="uS7_euk_arch"/>
    <property type="match status" value="1"/>
</dbReference>
<dbReference type="EC" id="3.1.2.2" evidence="10"/>
<evidence type="ECO:0000256" key="8">
    <source>
        <dbReference type="ARBA" id="ARBA00023228"/>
    </source>
</evidence>
<keyword evidence="4" id="KW-0732">Signal</keyword>
<keyword evidence="8" id="KW-0458">Lysosome</keyword>
<dbReference type="InterPro" id="IPR036823">
    <property type="entry name" value="Ribosomal_uS7_dom_sf"/>
</dbReference>
<evidence type="ECO:0000256" key="9">
    <source>
        <dbReference type="ARBA" id="ARBA00023274"/>
    </source>
</evidence>
<dbReference type="GO" id="GO:0016790">
    <property type="term" value="F:thiolester hydrolase activity"/>
    <property type="evidence" value="ECO:0007669"/>
    <property type="project" value="UniProtKB-ARBA"/>
</dbReference>
<gene>
    <name evidence="19" type="ORF">F2P81_023161</name>
</gene>
<evidence type="ECO:0000256" key="1">
    <source>
        <dbReference type="ARBA" id="ARBA00004371"/>
    </source>
</evidence>
<evidence type="ECO:0000256" key="4">
    <source>
        <dbReference type="ARBA" id="ARBA00022729"/>
    </source>
</evidence>
<reference evidence="19 20" key="1">
    <citation type="submission" date="2019-06" db="EMBL/GenBank/DDBJ databases">
        <title>Draft genomes of female and male turbot (Scophthalmus maximus).</title>
        <authorList>
            <person name="Xu H."/>
            <person name="Xu X.-W."/>
            <person name="Shao C."/>
            <person name="Chen S."/>
        </authorList>
    </citation>
    <scope>NUCLEOTIDE SEQUENCE [LARGE SCALE GENOMIC DNA]</scope>
    <source>
        <strain evidence="19">Ysfricsl-2016a</strain>
        <tissue evidence="19">Blood</tissue>
    </source>
</reference>
<evidence type="ECO:0000256" key="11">
    <source>
        <dbReference type="ARBA" id="ARBA00044531"/>
    </source>
</evidence>
<protein>
    <recommendedName>
        <fullName evidence="11">Small ribosomal subunit protein uS7</fullName>
        <ecNumber evidence="10">3.1.2.2</ecNumber>
    </recommendedName>
    <alternativeName>
        <fullName evidence="12">40S ribosomal protein S5</fullName>
    </alternativeName>
</protein>
<comment type="catalytic activity">
    <reaction evidence="15">
        <text>S-hexadecanoyl-N-acetylcysteamine + H2O = N-acetylcysteamine + hexadecanoate + H(+)</text>
        <dbReference type="Rhea" id="RHEA:84099"/>
        <dbReference type="ChEBI" id="CHEBI:7896"/>
        <dbReference type="ChEBI" id="CHEBI:15377"/>
        <dbReference type="ChEBI" id="CHEBI:15378"/>
        <dbReference type="ChEBI" id="CHEBI:74410"/>
        <dbReference type="ChEBI" id="CHEBI:233601"/>
    </reaction>
</comment>
<dbReference type="Gene3D" id="1.10.455.10">
    <property type="entry name" value="Ribosomal protein S7 domain"/>
    <property type="match status" value="1"/>
</dbReference>
<evidence type="ECO:0000256" key="15">
    <source>
        <dbReference type="ARBA" id="ARBA00093223"/>
    </source>
</evidence>
<dbReference type="NCBIfam" id="NF003106">
    <property type="entry name" value="PRK04027.1"/>
    <property type="match status" value="1"/>
</dbReference>
<dbReference type="Pfam" id="PF02089">
    <property type="entry name" value="Palm_thioest"/>
    <property type="match status" value="1"/>
</dbReference>
<dbReference type="GO" id="GO:0005764">
    <property type="term" value="C:lysosome"/>
    <property type="evidence" value="ECO:0007669"/>
    <property type="project" value="UniProtKB-SubCell"/>
</dbReference>